<evidence type="ECO:0000259" key="1">
    <source>
        <dbReference type="PROSITE" id="PS51766"/>
    </source>
</evidence>
<evidence type="ECO:0000313" key="2">
    <source>
        <dbReference type="EMBL" id="TQS84300.1"/>
    </source>
</evidence>
<dbReference type="AlphaFoldDB" id="A0A8J8PGR8"/>
<name>A0A8J8PGR8_9ARCH</name>
<reference evidence="2" key="1">
    <citation type="submission" date="2016-03" db="EMBL/GenBank/DDBJ databases">
        <authorList>
            <person name="Borrel G."/>
            <person name="Mccann A."/>
            <person name="O'Toole P.W."/>
        </authorList>
    </citation>
    <scope>NUCLEOTIDE SEQUENCE</scope>
    <source>
        <strain evidence="2">183</strain>
    </source>
</reference>
<dbReference type="SUPFAM" id="SSF63446">
    <property type="entry name" value="Type I dockerin domain"/>
    <property type="match status" value="1"/>
</dbReference>
<dbReference type="PANTHER" id="PTHR30535:SF34">
    <property type="entry name" value="MOLYBDATE-BINDING PROTEIN MOLA"/>
    <property type="match status" value="1"/>
</dbReference>
<gene>
    <name evidence="2" type="ORF">A3207_05530</name>
</gene>
<dbReference type="Gene3D" id="1.10.1330.10">
    <property type="entry name" value="Dockerin domain"/>
    <property type="match status" value="1"/>
</dbReference>
<dbReference type="PROSITE" id="PS51766">
    <property type="entry name" value="DOCKERIN"/>
    <property type="match status" value="1"/>
</dbReference>
<dbReference type="Proteomes" id="UP000752814">
    <property type="component" value="Unassembled WGS sequence"/>
</dbReference>
<evidence type="ECO:0000313" key="3">
    <source>
        <dbReference type="Proteomes" id="UP000752814"/>
    </source>
</evidence>
<proteinExistence type="predicted"/>
<dbReference type="CDD" id="cd14256">
    <property type="entry name" value="Dockerin_I"/>
    <property type="match status" value="1"/>
</dbReference>
<sequence length="447" mass="49642">MKPSNVKYVALGVVLILLVGALGGAVLILGDKNTSNSSQPVDRVPVFGNANNDYEISNSDIDTLNYIIDNNIADWKENYPYADANQDGKIDSEDITAVQKYLNKEEMKLYYINYFGVVAYVNYPIVSSLDELKIVVDGVIPMDFTVACGLWDQVVGVNTDGTIHHDSQIYPGVDDLKRIGNYREYTAEQVLASGANLVLGWTSAGAVDYFSTWEDIDTVQKEVSVVSVASSGTDICQGALTLHTLLNVEGDNIIEYVNFCDKCFKIVNDKLETTDKLTVIAAPAYQRNATANTTWVYLDSFVPAQAIWSVVDNKFAGEAGSQKTGCDAEWWLTSGTGPIVAMTYYSLYAARDANQNFTQNYEEYARIAVEKNLGNTEAYANHQIYLTDWSIMSLSGTAPGVYLLASMIYPDLFDQDDAIDEMDYFMDHFSYRTEKMYYLGDITSEPQ</sequence>
<dbReference type="InterPro" id="IPR018247">
    <property type="entry name" value="EF_Hand_1_Ca_BS"/>
</dbReference>
<dbReference type="PANTHER" id="PTHR30535">
    <property type="entry name" value="VITAMIN B12-BINDING PROTEIN"/>
    <property type="match status" value="1"/>
</dbReference>
<dbReference type="InterPro" id="IPR016134">
    <property type="entry name" value="Dockerin_dom"/>
</dbReference>
<dbReference type="InterPro" id="IPR050902">
    <property type="entry name" value="ABC_Transporter_SBP"/>
</dbReference>
<feature type="domain" description="Dockerin" evidence="1">
    <location>
        <begin position="43"/>
        <end position="111"/>
    </location>
</feature>
<dbReference type="InterPro" id="IPR036439">
    <property type="entry name" value="Dockerin_dom_sf"/>
</dbReference>
<dbReference type="SUPFAM" id="SSF53807">
    <property type="entry name" value="Helical backbone' metal receptor"/>
    <property type="match status" value="1"/>
</dbReference>
<organism evidence="2 3">
    <name type="scientific">Candidatus Methanomassiliicoccus intestinalis</name>
    <dbReference type="NCBI Taxonomy" id="1406512"/>
    <lineage>
        <taxon>Archaea</taxon>
        <taxon>Methanobacteriati</taxon>
        <taxon>Thermoplasmatota</taxon>
        <taxon>Thermoplasmata</taxon>
        <taxon>Methanomassiliicoccales</taxon>
        <taxon>Methanomassiliicoccaceae</taxon>
        <taxon>Methanomassiliicoccus</taxon>
    </lineage>
</organism>
<dbReference type="Gene3D" id="3.40.50.1980">
    <property type="entry name" value="Nitrogenase molybdenum iron protein domain"/>
    <property type="match status" value="2"/>
</dbReference>
<dbReference type="GO" id="GO:0071281">
    <property type="term" value="P:cellular response to iron ion"/>
    <property type="evidence" value="ECO:0007669"/>
    <property type="project" value="TreeGrafter"/>
</dbReference>
<protein>
    <recommendedName>
        <fullName evidence="1">Dockerin domain-containing protein</fullName>
    </recommendedName>
</protein>
<accession>A0A8J8PGR8</accession>
<dbReference type="CDD" id="cd00636">
    <property type="entry name" value="TroA-like"/>
    <property type="match status" value="1"/>
</dbReference>
<comment type="caution">
    <text evidence="2">The sequence shown here is derived from an EMBL/GenBank/DDBJ whole genome shotgun (WGS) entry which is preliminary data.</text>
</comment>
<dbReference type="EMBL" id="LVVT01000002">
    <property type="protein sequence ID" value="TQS84300.1"/>
    <property type="molecule type" value="Genomic_DNA"/>
</dbReference>
<dbReference type="GO" id="GO:0000272">
    <property type="term" value="P:polysaccharide catabolic process"/>
    <property type="evidence" value="ECO:0007669"/>
    <property type="project" value="InterPro"/>
</dbReference>
<dbReference type="PROSITE" id="PS00018">
    <property type="entry name" value="EF_HAND_1"/>
    <property type="match status" value="1"/>
</dbReference>
<dbReference type="RefSeq" id="WP_400195279.1">
    <property type="nucleotide sequence ID" value="NZ_CAYAYE010000008.1"/>
</dbReference>